<feature type="compositionally biased region" description="Low complexity" evidence="1">
    <location>
        <begin position="82"/>
        <end position="110"/>
    </location>
</feature>
<evidence type="ECO:0000313" key="2">
    <source>
        <dbReference type="EMBL" id="KAG5178240.1"/>
    </source>
</evidence>
<reference evidence="2" key="1">
    <citation type="submission" date="2021-02" db="EMBL/GenBank/DDBJ databases">
        <title>First Annotated Genome of the Yellow-green Alga Tribonema minus.</title>
        <authorList>
            <person name="Mahan K.M."/>
        </authorList>
    </citation>
    <scope>NUCLEOTIDE SEQUENCE</scope>
    <source>
        <strain evidence="2">UTEX B ZZ1240</strain>
    </source>
</reference>
<feature type="region of interest" description="Disordered" evidence="1">
    <location>
        <begin position="1"/>
        <end position="157"/>
    </location>
</feature>
<gene>
    <name evidence="2" type="ORF">JKP88DRAFT_330565</name>
</gene>
<keyword evidence="3" id="KW-1185">Reference proteome</keyword>
<dbReference type="AlphaFoldDB" id="A0A836C9N2"/>
<feature type="compositionally biased region" description="Basic and acidic residues" evidence="1">
    <location>
        <begin position="13"/>
        <end position="24"/>
    </location>
</feature>
<comment type="caution">
    <text evidence="2">The sequence shown here is derived from an EMBL/GenBank/DDBJ whole genome shotgun (WGS) entry which is preliminary data.</text>
</comment>
<protein>
    <submittedName>
        <fullName evidence="2">Uncharacterized protein</fullName>
    </submittedName>
</protein>
<dbReference type="EMBL" id="JAFCMP010000517">
    <property type="protein sequence ID" value="KAG5178240.1"/>
    <property type="molecule type" value="Genomic_DNA"/>
</dbReference>
<accession>A0A836C9N2</accession>
<evidence type="ECO:0000256" key="1">
    <source>
        <dbReference type="SAM" id="MobiDB-lite"/>
    </source>
</evidence>
<proteinExistence type="predicted"/>
<dbReference type="Proteomes" id="UP000664859">
    <property type="component" value="Unassembled WGS sequence"/>
</dbReference>
<evidence type="ECO:0000313" key="3">
    <source>
        <dbReference type="Proteomes" id="UP000664859"/>
    </source>
</evidence>
<sequence>MVIIEISSSDSSDGEHAAGAKRPADAATPEHAAGAKRPSDGAMTPQAPAAGHVPKRAKPAADPPMLLQAPAAAKRAGKLAGKRAAAAAAPHVAPPLDAAPAKPAAEPGAEPADEPAAEPAAAKRAAPLPFPAAAPAGKPTAAAPAGQPTAVAPAVTPARTKQGAAAAAMPLPLPAAAPARPAAAAKAAVPPLRAPAAPAEHGEDVEREPPTEQPHICTYCQQALDRDVGNYIRDCGKGHTLCEECAIFMIDGAFSCTSCSSAYIAAQSNGGEYRTALADGDRKMTAAETEAAHGAPEADGKMTAAEAEAERAAAAGANMTEVDTGAARAAPAAGGKVNGTDRARRLAEAHFAERSKLGAVPAVHECKCCYDFCDGGDEHSNIRYLDCSLCSSKLCSTCALIHATRQMERRIDGAHQVAELSCFDTRCAHTFGADVLIQLFGAPFTKEYIQTRAQMVMQVGEQQGTAMGMAIARRELYDNSLHNLRNLISRDVLTNVCPNDACRVGWEDFDACVVLKCKCCKTRICALCNEKISSDFAEGHEHAMKCKYNSTAGTDRESFYLSAEQYKPSIVKRKCDRFNTFMDERKLTPAQRQALFKFMASDLNEQGMSHTTTQVMPQLAYI</sequence>
<organism evidence="2 3">
    <name type="scientific">Tribonema minus</name>
    <dbReference type="NCBI Taxonomy" id="303371"/>
    <lineage>
        <taxon>Eukaryota</taxon>
        <taxon>Sar</taxon>
        <taxon>Stramenopiles</taxon>
        <taxon>Ochrophyta</taxon>
        <taxon>PX clade</taxon>
        <taxon>Xanthophyceae</taxon>
        <taxon>Tribonematales</taxon>
        <taxon>Tribonemataceae</taxon>
        <taxon>Tribonema</taxon>
    </lineage>
</organism>
<feature type="compositionally biased region" description="Low complexity" evidence="1">
    <location>
        <begin position="117"/>
        <end position="157"/>
    </location>
</feature>
<name>A0A836C9N2_9STRA</name>